<feature type="domain" description="Peptidase A1" evidence="3">
    <location>
        <begin position="89"/>
        <end position="397"/>
    </location>
</feature>
<dbReference type="InterPro" id="IPR001461">
    <property type="entry name" value="Aspartic_peptidase_A1"/>
</dbReference>
<name>A0AAD7XEI8_9APHY</name>
<evidence type="ECO:0000313" key="4">
    <source>
        <dbReference type="EMBL" id="KAJ8495267.1"/>
    </source>
</evidence>
<evidence type="ECO:0000256" key="1">
    <source>
        <dbReference type="ARBA" id="ARBA00007447"/>
    </source>
</evidence>
<protein>
    <recommendedName>
        <fullName evidence="3">Peptidase A1 domain-containing protein</fullName>
    </recommendedName>
</protein>
<keyword evidence="5" id="KW-1185">Reference proteome</keyword>
<dbReference type="InterPro" id="IPR033121">
    <property type="entry name" value="PEPTIDASE_A1"/>
</dbReference>
<dbReference type="SUPFAM" id="SSF50630">
    <property type="entry name" value="Acid proteases"/>
    <property type="match status" value="1"/>
</dbReference>
<feature type="chain" id="PRO_5041994749" description="Peptidase A1 domain-containing protein" evidence="2">
    <location>
        <begin position="23"/>
        <end position="407"/>
    </location>
</feature>
<dbReference type="EMBL" id="JAPEVG010000026">
    <property type="protein sequence ID" value="KAJ8495267.1"/>
    <property type="molecule type" value="Genomic_DNA"/>
</dbReference>
<dbReference type="GO" id="GO:0006508">
    <property type="term" value="P:proteolysis"/>
    <property type="evidence" value="ECO:0007669"/>
    <property type="project" value="InterPro"/>
</dbReference>
<dbReference type="Pfam" id="PF00026">
    <property type="entry name" value="Asp"/>
    <property type="match status" value="1"/>
</dbReference>
<gene>
    <name evidence="4" type="ORF">ONZ51_g1815</name>
</gene>
<dbReference type="Gene3D" id="2.40.70.10">
    <property type="entry name" value="Acid Proteases"/>
    <property type="match status" value="2"/>
</dbReference>
<evidence type="ECO:0000256" key="2">
    <source>
        <dbReference type="SAM" id="SignalP"/>
    </source>
</evidence>
<accession>A0AAD7XEI8</accession>
<dbReference type="AlphaFoldDB" id="A0AAD7XEI8"/>
<dbReference type="PROSITE" id="PS51767">
    <property type="entry name" value="PEPTIDASE_A1"/>
    <property type="match status" value="1"/>
</dbReference>
<comment type="similarity">
    <text evidence="1">Belongs to the peptidase A1 family.</text>
</comment>
<dbReference type="CDD" id="cd05471">
    <property type="entry name" value="pepsin_like"/>
    <property type="match status" value="1"/>
</dbReference>
<dbReference type="PANTHER" id="PTHR47966">
    <property type="entry name" value="BETA-SITE APP-CLEAVING ENZYME, ISOFORM A-RELATED"/>
    <property type="match status" value="1"/>
</dbReference>
<reference evidence="4" key="1">
    <citation type="submission" date="2022-11" db="EMBL/GenBank/DDBJ databases">
        <title>Genome Sequence of Cubamyces cubensis.</title>
        <authorList>
            <person name="Buettner E."/>
        </authorList>
    </citation>
    <scope>NUCLEOTIDE SEQUENCE</scope>
    <source>
        <strain evidence="4">MPL-01</strain>
    </source>
</reference>
<evidence type="ECO:0000313" key="5">
    <source>
        <dbReference type="Proteomes" id="UP001215151"/>
    </source>
</evidence>
<dbReference type="GO" id="GO:0004190">
    <property type="term" value="F:aspartic-type endopeptidase activity"/>
    <property type="evidence" value="ECO:0007669"/>
    <property type="project" value="InterPro"/>
</dbReference>
<evidence type="ECO:0000259" key="3">
    <source>
        <dbReference type="PROSITE" id="PS51767"/>
    </source>
</evidence>
<sequence>MFFSGYALFLSLLLVLSHTTTAQVNPSRVIVNNTITLPIAKRFNFTGSTTLLQHDQGRVRRLRARATGTLSAPSPELSSVEVTNELVQYFVEVFTGPSTQALSHELRIDIGSSNTWVSDYQNTQTTRMTRNTMSLEYGNGAMMVGPEFADRIMLGEEPGLEVLGQFIGIAASSSGFDNVGGVLGLGPTALTVGTLSPDTTAMIPTVTDNLFAQAVIPSEVVSISFAPTLSNPNGELTFGGIDSTKFIGELVASPITRTSPSSLFFGIEQSVRYGQATTLLTGNPGIFDSDALDAYVAATGAVFDEATGFYRITPAQYANLQSMFFTINGGVFEFTANAQIWPRSLNSLIGGSSSFVYLIIGDIGTPSGSGLDIINGMMFMERFYTVFDTGRNEIAIANTQFTTATTN</sequence>
<dbReference type="PANTHER" id="PTHR47966:SF51">
    <property type="entry name" value="BETA-SITE APP-CLEAVING ENZYME, ISOFORM A-RELATED"/>
    <property type="match status" value="1"/>
</dbReference>
<organism evidence="4 5">
    <name type="scientific">Trametes cubensis</name>
    <dbReference type="NCBI Taxonomy" id="1111947"/>
    <lineage>
        <taxon>Eukaryota</taxon>
        <taxon>Fungi</taxon>
        <taxon>Dikarya</taxon>
        <taxon>Basidiomycota</taxon>
        <taxon>Agaricomycotina</taxon>
        <taxon>Agaricomycetes</taxon>
        <taxon>Polyporales</taxon>
        <taxon>Polyporaceae</taxon>
        <taxon>Trametes</taxon>
    </lineage>
</organism>
<proteinExistence type="inferred from homology"/>
<comment type="caution">
    <text evidence="4">The sequence shown here is derived from an EMBL/GenBank/DDBJ whole genome shotgun (WGS) entry which is preliminary data.</text>
</comment>
<feature type="signal peptide" evidence="2">
    <location>
        <begin position="1"/>
        <end position="22"/>
    </location>
</feature>
<dbReference type="InterPro" id="IPR034164">
    <property type="entry name" value="Pepsin-like_dom"/>
</dbReference>
<dbReference type="PRINTS" id="PR00792">
    <property type="entry name" value="PEPSIN"/>
</dbReference>
<keyword evidence="2" id="KW-0732">Signal</keyword>
<dbReference type="Proteomes" id="UP001215151">
    <property type="component" value="Unassembled WGS sequence"/>
</dbReference>
<dbReference type="InterPro" id="IPR021109">
    <property type="entry name" value="Peptidase_aspartic_dom_sf"/>
</dbReference>